<dbReference type="Proteomes" id="UP000590749">
    <property type="component" value="Unassembled WGS sequence"/>
</dbReference>
<name>A0A7W5FIJ8_9ACTN</name>
<gene>
    <name evidence="1" type="ORF">FHR83_007492</name>
</gene>
<keyword evidence="2" id="KW-1185">Reference proteome</keyword>
<protein>
    <submittedName>
        <fullName evidence="1">Uncharacterized protein</fullName>
    </submittedName>
</protein>
<dbReference type="AlphaFoldDB" id="A0A7W5FIJ8"/>
<organism evidence="1 2">
    <name type="scientific">Actinoplanes campanulatus</name>
    <dbReference type="NCBI Taxonomy" id="113559"/>
    <lineage>
        <taxon>Bacteria</taxon>
        <taxon>Bacillati</taxon>
        <taxon>Actinomycetota</taxon>
        <taxon>Actinomycetes</taxon>
        <taxon>Micromonosporales</taxon>
        <taxon>Micromonosporaceae</taxon>
        <taxon>Actinoplanes</taxon>
    </lineage>
</organism>
<accession>A0A7W5FIJ8</accession>
<comment type="caution">
    <text evidence="1">The sequence shown here is derived from an EMBL/GenBank/DDBJ whole genome shotgun (WGS) entry which is preliminary data.</text>
</comment>
<proteinExistence type="predicted"/>
<evidence type="ECO:0000313" key="2">
    <source>
        <dbReference type="Proteomes" id="UP000590749"/>
    </source>
</evidence>
<evidence type="ECO:0000313" key="1">
    <source>
        <dbReference type="EMBL" id="MBB3099776.1"/>
    </source>
</evidence>
<reference evidence="1 2" key="1">
    <citation type="submission" date="2020-08" db="EMBL/GenBank/DDBJ databases">
        <title>Genomic Encyclopedia of Type Strains, Phase III (KMG-III): the genomes of soil and plant-associated and newly described type strains.</title>
        <authorList>
            <person name="Whitman W."/>
        </authorList>
    </citation>
    <scope>NUCLEOTIDE SEQUENCE [LARGE SCALE GENOMIC DNA]</scope>
    <source>
        <strain evidence="1 2">CECT 3287</strain>
    </source>
</reference>
<sequence length="140" mass="16055">MAAAVRHWHGYLWAGSSEALRGRPSQLNLDPSFRPDRPPLQMGYYLNVRPEADRTWTEVEDVMAWMIATYERHRPATREDGKQTWPDFEQRQETTRDGLVNGVDGCWQYNTSPGSEVVITAICCPHSHLRTLSCPMPPRS</sequence>
<dbReference type="EMBL" id="JACHXF010000021">
    <property type="protein sequence ID" value="MBB3099776.1"/>
    <property type="molecule type" value="Genomic_DNA"/>
</dbReference>